<dbReference type="InterPro" id="IPR013078">
    <property type="entry name" value="His_Pase_superF_clade-1"/>
</dbReference>
<dbReference type="PRINTS" id="PR00991">
    <property type="entry name" value="6PFRUCTKNASE"/>
</dbReference>
<keyword evidence="7" id="KW-1185">Reference proteome</keyword>
<accession>A0ABV0PMX6</accession>
<keyword evidence="4" id="KW-0511">Multifunctional enzyme</keyword>
<comment type="caution">
    <text evidence="6">The sequence shown here is derived from an EMBL/GenBank/DDBJ whole genome shotgun (WGS) entry which is preliminary data.</text>
</comment>
<dbReference type="EMBL" id="JAHRIO010080594">
    <property type="protein sequence ID" value="MEQ2184692.1"/>
    <property type="molecule type" value="Genomic_DNA"/>
</dbReference>
<dbReference type="PANTHER" id="PTHR10606:SF14">
    <property type="entry name" value="6-PHOSPHOFRUCTO-2-KINASE_FRUCTOSE-2,6-BISPHOSPHATASE 4"/>
    <property type="match status" value="1"/>
</dbReference>
<evidence type="ECO:0000259" key="5">
    <source>
        <dbReference type="Pfam" id="PF01591"/>
    </source>
</evidence>
<dbReference type="InterPro" id="IPR013079">
    <property type="entry name" value="6Phosfructo_kin"/>
</dbReference>
<evidence type="ECO:0000256" key="1">
    <source>
        <dbReference type="ARBA" id="ARBA00008408"/>
    </source>
</evidence>
<dbReference type="InterPro" id="IPR027417">
    <property type="entry name" value="P-loop_NTPase"/>
</dbReference>
<name>A0ABV0PMX6_9TELE</name>
<evidence type="ECO:0000256" key="2">
    <source>
        <dbReference type="ARBA" id="ARBA00022741"/>
    </source>
</evidence>
<proteinExistence type="inferred from homology"/>
<gene>
    <name evidence="6" type="ORF">GOODEAATRI_010637</name>
</gene>
<dbReference type="InterPro" id="IPR003094">
    <property type="entry name" value="6Pfruct_kin"/>
</dbReference>
<dbReference type="Pfam" id="PF00300">
    <property type="entry name" value="His_Phos_1"/>
    <property type="match status" value="1"/>
</dbReference>
<dbReference type="Proteomes" id="UP001476798">
    <property type="component" value="Unassembled WGS sequence"/>
</dbReference>
<evidence type="ECO:0000313" key="7">
    <source>
        <dbReference type="Proteomes" id="UP001476798"/>
    </source>
</evidence>
<dbReference type="Gene3D" id="3.40.50.300">
    <property type="entry name" value="P-loop containing nucleotide triphosphate hydrolases"/>
    <property type="match status" value="2"/>
</dbReference>
<dbReference type="CDD" id="cd07067">
    <property type="entry name" value="HP_PGM_like"/>
    <property type="match status" value="1"/>
</dbReference>
<dbReference type="Pfam" id="PF01591">
    <property type="entry name" value="6PF2K"/>
    <property type="match status" value="2"/>
</dbReference>
<organism evidence="6 7">
    <name type="scientific">Goodea atripinnis</name>
    <dbReference type="NCBI Taxonomy" id="208336"/>
    <lineage>
        <taxon>Eukaryota</taxon>
        <taxon>Metazoa</taxon>
        <taxon>Chordata</taxon>
        <taxon>Craniata</taxon>
        <taxon>Vertebrata</taxon>
        <taxon>Euteleostomi</taxon>
        <taxon>Actinopterygii</taxon>
        <taxon>Neopterygii</taxon>
        <taxon>Teleostei</taxon>
        <taxon>Neoteleostei</taxon>
        <taxon>Acanthomorphata</taxon>
        <taxon>Ovalentaria</taxon>
        <taxon>Atherinomorphae</taxon>
        <taxon>Cyprinodontiformes</taxon>
        <taxon>Goodeidae</taxon>
        <taxon>Goodea</taxon>
    </lineage>
</organism>
<keyword evidence="3" id="KW-0067">ATP-binding</keyword>
<dbReference type="PROSITE" id="PS00175">
    <property type="entry name" value="PG_MUTASE"/>
    <property type="match status" value="1"/>
</dbReference>
<sequence length="274" mass="32076">MTNCPTLIVTVGLPARGKTYISKKLTRYLNWIGVLTRGMISQHFKFWDLSFIKIMDVGQRYLVNKVMDHIQSRIVYYLMNIHITPRSIYLCRHGESELNVKGRIGGDSGLTPGGKEKLNQFIQTQNIRELKVWTSQMKRTIQTAEALNVPYEQWKVLNEIDAGVCEEMRYEEIQENYRLEFALRDQDKYRYRYPKGESYEDLVQRLEPVIMELERQENVLVICHQAVMRCLLAYFLDKAAERRSDTDVRGGFDYCASSPVRQLALPNTLNPFLF</sequence>
<feature type="domain" description="6-phosphofructo-2-kinase" evidence="5">
    <location>
        <begin position="2"/>
        <end position="37"/>
    </location>
</feature>
<protein>
    <recommendedName>
        <fullName evidence="5">6-phosphofructo-2-kinase domain-containing protein</fullName>
    </recommendedName>
</protein>
<dbReference type="SUPFAM" id="SSF52540">
    <property type="entry name" value="P-loop containing nucleoside triphosphate hydrolases"/>
    <property type="match status" value="1"/>
</dbReference>
<dbReference type="InterPro" id="IPR029033">
    <property type="entry name" value="His_PPase_superfam"/>
</dbReference>
<dbReference type="PIRSF" id="PIRSF000709">
    <property type="entry name" value="6PFK_2-Ptase"/>
    <property type="match status" value="1"/>
</dbReference>
<dbReference type="PANTHER" id="PTHR10606">
    <property type="entry name" value="6-PHOSPHOFRUCTO-2-KINASE/FRUCTOSE-2,6-BISPHOSPHATASE"/>
    <property type="match status" value="1"/>
</dbReference>
<comment type="similarity">
    <text evidence="1">In the C-terminal section; belongs to the phosphoglycerate mutase family.</text>
</comment>
<keyword evidence="2" id="KW-0547">Nucleotide-binding</keyword>
<evidence type="ECO:0000256" key="4">
    <source>
        <dbReference type="ARBA" id="ARBA00023268"/>
    </source>
</evidence>
<evidence type="ECO:0000256" key="3">
    <source>
        <dbReference type="ARBA" id="ARBA00022840"/>
    </source>
</evidence>
<dbReference type="Gene3D" id="3.40.50.1240">
    <property type="entry name" value="Phosphoglycerate mutase-like"/>
    <property type="match status" value="1"/>
</dbReference>
<dbReference type="SMART" id="SM00855">
    <property type="entry name" value="PGAM"/>
    <property type="match status" value="1"/>
</dbReference>
<reference evidence="6 7" key="1">
    <citation type="submission" date="2021-06" db="EMBL/GenBank/DDBJ databases">
        <authorList>
            <person name="Palmer J.M."/>
        </authorList>
    </citation>
    <scope>NUCLEOTIDE SEQUENCE [LARGE SCALE GENOMIC DNA]</scope>
    <source>
        <strain evidence="6 7">GA_2019</strain>
        <tissue evidence="6">Muscle</tissue>
    </source>
</reference>
<dbReference type="InterPro" id="IPR001345">
    <property type="entry name" value="PG/BPGM_mutase_AS"/>
</dbReference>
<dbReference type="SUPFAM" id="SSF53254">
    <property type="entry name" value="Phosphoglycerate mutase-like"/>
    <property type="match status" value="1"/>
</dbReference>
<evidence type="ECO:0000313" key="6">
    <source>
        <dbReference type="EMBL" id="MEQ2184692.1"/>
    </source>
</evidence>
<feature type="domain" description="6-phosphofructo-2-kinase" evidence="5">
    <location>
        <begin position="48"/>
        <end position="85"/>
    </location>
</feature>